<protein>
    <submittedName>
        <fullName evidence="1">Uncharacterized protein (TIGR03085 family)</fullName>
    </submittedName>
</protein>
<evidence type="ECO:0000313" key="2">
    <source>
        <dbReference type="Proteomes" id="UP000294257"/>
    </source>
</evidence>
<dbReference type="InterPro" id="IPR017517">
    <property type="entry name" value="Maleyloyr_isom"/>
</dbReference>
<gene>
    <name evidence="1" type="ORF">EV193_10896</name>
</gene>
<dbReference type="EMBL" id="SGWQ01000008">
    <property type="protein sequence ID" value="RZS34748.1"/>
    <property type="molecule type" value="Genomic_DNA"/>
</dbReference>
<dbReference type="AlphaFoldDB" id="A0A4Q7KIJ2"/>
<organism evidence="1 2">
    <name type="scientific">Herbihabitans rhizosphaerae</name>
    <dbReference type="NCBI Taxonomy" id="1872711"/>
    <lineage>
        <taxon>Bacteria</taxon>
        <taxon>Bacillati</taxon>
        <taxon>Actinomycetota</taxon>
        <taxon>Actinomycetes</taxon>
        <taxon>Pseudonocardiales</taxon>
        <taxon>Pseudonocardiaceae</taxon>
        <taxon>Herbihabitans</taxon>
    </lineage>
</organism>
<accession>A0A4Q7KIJ2</accession>
<sequence length="208" mass="22860">MGVARDERRLLCDLFHEVGPDVPTLCGGWTARDLAAHLVVRERRPDAAGGILIKPLAARLARIQNSVAAKPWPELVDLVRGGPPWWFPTSIGPVDELVNVAEFFVHHEDVRRGTPGWQPRPADPKRDAAVWSAARRTARMMFRNSPVGVVLRRNDGEEIVAKRGPNTAAVVGEPGELLLFSFGRNEVRVEFDGEQASIGVVRGLSRGL</sequence>
<comment type="caution">
    <text evidence="1">The sequence shown here is derived from an EMBL/GenBank/DDBJ whole genome shotgun (WGS) entry which is preliminary data.</text>
</comment>
<evidence type="ECO:0000313" key="1">
    <source>
        <dbReference type="EMBL" id="RZS34748.1"/>
    </source>
</evidence>
<proteinExistence type="predicted"/>
<dbReference type="NCBIfam" id="TIGR03085">
    <property type="entry name" value="TIGR03085 family metal-binding protein"/>
    <property type="match status" value="1"/>
</dbReference>
<dbReference type="SUPFAM" id="SSF109854">
    <property type="entry name" value="DinB/YfiT-like putative metalloenzymes"/>
    <property type="match status" value="1"/>
</dbReference>
<dbReference type="OrthoDB" id="3268903at2"/>
<keyword evidence="2" id="KW-1185">Reference proteome</keyword>
<reference evidence="1 2" key="1">
    <citation type="submission" date="2019-02" db="EMBL/GenBank/DDBJ databases">
        <title>Genomic Encyclopedia of Type Strains, Phase IV (KMG-IV): sequencing the most valuable type-strain genomes for metagenomic binning, comparative biology and taxonomic classification.</title>
        <authorList>
            <person name="Goeker M."/>
        </authorList>
    </citation>
    <scope>NUCLEOTIDE SEQUENCE [LARGE SCALE GENOMIC DNA]</scope>
    <source>
        <strain evidence="1 2">DSM 101727</strain>
    </source>
</reference>
<dbReference type="InterPro" id="IPR017519">
    <property type="entry name" value="CHP03085"/>
</dbReference>
<dbReference type="InterPro" id="IPR034660">
    <property type="entry name" value="DinB/YfiT-like"/>
</dbReference>
<dbReference type="NCBIfam" id="TIGR03083">
    <property type="entry name" value="maleylpyruvate isomerase family mycothiol-dependent enzyme"/>
    <property type="match status" value="1"/>
</dbReference>
<dbReference type="Proteomes" id="UP000294257">
    <property type="component" value="Unassembled WGS sequence"/>
</dbReference>
<dbReference type="RefSeq" id="WP_130346199.1">
    <property type="nucleotide sequence ID" value="NZ_SGWQ01000008.1"/>
</dbReference>
<name>A0A4Q7KIJ2_9PSEU</name>